<sequence length="77" mass="9049">MAQTCTCEECQHTRQPCGKRKPRKNNTKYPLGYINARKPRNGDKKETDQTPLEKQEAFWEQALLEEQHSSMIVKKKD</sequence>
<dbReference type="AlphaFoldDB" id="A0A6G1C3F3"/>
<proteinExistence type="predicted"/>
<accession>A0A6G1C3F3</accession>
<feature type="region of interest" description="Disordered" evidence="1">
    <location>
        <begin position="14"/>
        <end position="53"/>
    </location>
</feature>
<reference evidence="2 3" key="1">
    <citation type="submission" date="2019-11" db="EMBL/GenBank/DDBJ databases">
        <title>Whole genome sequence of Oryza granulata.</title>
        <authorList>
            <person name="Li W."/>
        </authorList>
    </citation>
    <scope>NUCLEOTIDE SEQUENCE [LARGE SCALE GENOMIC DNA]</scope>
    <source>
        <strain evidence="3">cv. Menghai</strain>
        <tissue evidence="2">Leaf</tissue>
    </source>
</reference>
<gene>
    <name evidence="2" type="ORF">E2562_001969</name>
</gene>
<keyword evidence="3" id="KW-1185">Reference proteome</keyword>
<comment type="caution">
    <text evidence="2">The sequence shown here is derived from an EMBL/GenBank/DDBJ whole genome shotgun (WGS) entry which is preliminary data.</text>
</comment>
<evidence type="ECO:0000256" key="1">
    <source>
        <dbReference type="SAM" id="MobiDB-lite"/>
    </source>
</evidence>
<name>A0A6G1C3F3_9ORYZ</name>
<feature type="compositionally biased region" description="Basic residues" evidence="1">
    <location>
        <begin position="17"/>
        <end position="26"/>
    </location>
</feature>
<feature type="compositionally biased region" description="Basic and acidic residues" evidence="1">
    <location>
        <begin position="40"/>
        <end position="53"/>
    </location>
</feature>
<organism evidence="2 3">
    <name type="scientific">Oryza meyeriana var. granulata</name>
    <dbReference type="NCBI Taxonomy" id="110450"/>
    <lineage>
        <taxon>Eukaryota</taxon>
        <taxon>Viridiplantae</taxon>
        <taxon>Streptophyta</taxon>
        <taxon>Embryophyta</taxon>
        <taxon>Tracheophyta</taxon>
        <taxon>Spermatophyta</taxon>
        <taxon>Magnoliopsida</taxon>
        <taxon>Liliopsida</taxon>
        <taxon>Poales</taxon>
        <taxon>Poaceae</taxon>
        <taxon>BOP clade</taxon>
        <taxon>Oryzoideae</taxon>
        <taxon>Oryzeae</taxon>
        <taxon>Oryzinae</taxon>
        <taxon>Oryza</taxon>
        <taxon>Oryza meyeriana</taxon>
    </lineage>
</organism>
<evidence type="ECO:0000313" key="2">
    <source>
        <dbReference type="EMBL" id="KAF0894676.1"/>
    </source>
</evidence>
<dbReference type="EMBL" id="SPHZ02000010">
    <property type="protein sequence ID" value="KAF0894676.1"/>
    <property type="molecule type" value="Genomic_DNA"/>
</dbReference>
<evidence type="ECO:0000313" key="3">
    <source>
        <dbReference type="Proteomes" id="UP000479710"/>
    </source>
</evidence>
<dbReference type="Proteomes" id="UP000479710">
    <property type="component" value="Unassembled WGS sequence"/>
</dbReference>
<protein>
    <submittedName>
        <fullName evidence="2">Uncharacterized protein</fullName>
    </submittedName>
</protein>